<dbReference type="EMBL" id="JADCNL010000009">
    <property type="protein sequence ID" value="KAG0466062.1"/>
    <property type="molecule type" value="Genomic_DNA"/>
</dbReference>
<name>A0A835QE29_VANPL</name>
<keyword evidence="3" id="KW-1185">Reference proteome</keyword>
<organism evidence="2 3">
    <name type="scientific">Vanilla planifolia</name>
    <name type="common">Vanilla</name>
    <dbReference type="NCBI Taxonomy" id="51239"/>
    <lineage>
        <taxon>Eukaryota</taxon>
        <taxon>Viridiplantae</taxon>
        <taxon>Streptophyta</taxon>
        <taxon>Embryophyta</taxon>
        <taxon>Tracheophyta</taxon>
        <taxon>Spermatophyta</taxon>
        <taxon>Magnoliopsida</taxon>
        <taxon>Liliopsida</taxon>
        <taxon>Asparagales</taxon>
        <taxon>Orchidaceae</taxon>
        <taxon>Vanilloideae</taxon>
        <taxon>Vanilleae</taxon>
        <taxon>Vanilla</taxon>
    </lineage>
</organism>
<feature type="transmembrane region" description="Helical" evidence="1">
    <location>
        <begin position="83"/>
        <end position="109"/>
    </location>
</feature>
<keyword evidence="1" id="KW-0812">Transmembrane</keyword>
<sequence>MAESEELVKESNGEIEVELARRGNGLGGVIHDLLFGIASDGQIPLSRRIRVSISTNAPRLKDASRRSAQALLTWTREGSTLRVLLVISVGTITLLALTGLLIFMVFFLAATLNAIIISLLMSLAAAGGFLALFFAFTTFIYVGALFVAAFVISTAVTLSIIGIIIATGWLGFIWIVWTTAKKSLAVTKHTIRYTGSAISAYSTSHFSKNRSLKSENEKIH</sequence>
<evidence type="ECO:0000313" key="2">
    <source>
        <dbReference type="EMBL" id="KAG0466062.1"/>
    </source>
</evidence>
<dbReference type="PANTHER" id="PTHR35508:SF1">
    <property type="entry name" value="VOLTAGE-DEPENDENT L-TYPE CALCIUM CHANNEL SUBUNIT"/>
    <property type="match status" value="1"/>
</dbReference>
<evidence type="ECO:0000313" key="3">
    <source>
        <dbReference type="Proteomes" id="UP000636800"/>
    </source>
</evidence>
<dbReference type="Proteomes" id="UP000636800">
    <property type="component" value="Unassembled WGS sequence"/>
</dbReference>
<feature type="transmembrane region" description="Helical" evidence="1">
    <location>
        <begin position="144"/>
        <end position="177"/>
    </location>
</feature>
<accession>A0A835QE29</accession>
<keyword evidence="1" id="KW-0472">Membrane</keyword>
<evidence type="ECO:0000256" key="1">
    <source>
        <dbReference type="SAM" id="Phobius"/>
    </source>
</evidence>
<gene>
    <name evidence="2" type="ORF">HPP92_017642</name>
</gene>
<comment type="caution">
    <text evidence="2">The sequence shown here is derived from an EMBL/GenBank/DDBJ whole genome shotgun (WGS) entry which is preliminary data.</text>
</comment>
<proteinExistence type="predicted"/>
<protein>
    <submittedName>
        <fullName evidence="2">Uncharacterized protein</fullName>
    </submittedName>
</protein>
<dbReference type="AlphaFoldDB" id="A0A835QE29"/>
<dbReference type="PANTHER" id="PTHR35508">
    <property type="entry name" value="VOLTAGE-DEPENDENT L-TYPE CALCIUM CHANNEL SUBUNIT"/>
    <property type="match status" value="1"/>
</dbReference>
<reference evidence="2 3" key="1">
    <citation type="journal article" date="2020" name="Nat. Food">
        <title>A phased Vanilla planifolia genome enables genetic improvement of flavour and production.</title>
        <authorList>
            <person name="Hasing T."/>
            <person name="Tang H."/>
            <person name="Brym M."/>
            <person name="Khazi F."/>
            <person name="Huang T."/>
            <person name="Chambers A.H."/>
        </authorList>
    </citation>
    <scope>NUCLEOTIDE SEQUENCE [LARGE SCALE GENOMIC DNA]</scope>
    <source>
        <tissue evidence="2">Leaf</tissue>
    </source>
</reference>
<keyword evidence="1" id="KW-1133">Transmembrane helix</keyword>